<keyword evidence="1" id="KW-0472">Membrane</keyword>
<keyword evidence="4" id="KW-1185">Reference proteome</keyword>
<evidence type="ECO:0000259" key="2">
    <source>
        <dbReference type="Pfam" id="PF05232"/>
    </source>
</evidence>
<evidence type="ECO:0000256" key="1">
    <source>
        <dbReference type="SAM" id="Phobius"/>
    </source>
</evidence>
<sequence>MSLFERIINTILFEISAIIVGIIGVRFFTETDATHAAGVTVVMSLMAATWAFIYNYGFDRIFTGPREDRTPLQRIIHAVDLEGGLLLATVPFIAYALNMSLWETFVTDISLTLLILVDAYIFNYIYDHVRLRFVTAKV</sequence>
<dbReference type="InterPro" id="IPR058208">
    <property type="entry name" value="PACE"/>
</dbReference>
<feature type="domain" description="Chlorhexidine efflux transporter" evidence="2">
    <location>
        <begin position="1"/>
        <end position="62"/>
    </location>
</feature>
<reference evidence="3 4" key="1">
    <citation type="submission" date="2023-10" db="EMBL/GenBank/DDBJ databases">
        <title>Veillonella sp. nov., isolated from a pig farm feces dump.</title>
        <authorList>
            <person name="Chang Y.-H."/>
        </authorList>
    </citation>
    <scope>NUCLEOTIDE SEQUENCE [LARGE SCALE GENOMIC DNA]</scope>
    <source>
        <strain evidence="3 4">YH-vei2233</strain>
    </source>
</reference>
<organism evidence="3 4">
    <name type="scientific">Veillonella absiana</name>
    <dbReference type="NCBI Taxonomy" id="3079305"/>
    <lineage>
        <taxon>Bacteria</taxon>
        <taxon>Bacillati</taxon>
        <taxon>Bacillota</taxon>
        <taxon>Negativicutes</taxon>
        <taxon>Veillonellales</taxon>
        <taxon>Veillonellaceae</taxon>
        <taxon>Veillonella</taxon>
    </lineage>
</organism>
<dbReference type="NCBIfam" id="NF033664">
    <property type="entry name" value="PACE_transport"/>
    <property type="match status" value="1"/>
</dbReference>
<feature type="transmembrane region" description="Helical" evidence="1">
    <location>
        <begin position="75"/>
        <end position="97"/>
    </location>
</feature>
<dbReference type="InterPro" id="IPR007896">
    <property type="entry name" value="BTP_bacteria"/>
</dbReference>
<gene>
    <name evidence="3" type="ORF">RVY80_09555</name>
</gene>
<feature type="transmembrane region" description="Helical" evidence="1">
    <location>
        <begin position="7"/>
        <end position="29"/>
    </location>
</feature>
<feature type="transmembrane region" description="Helical" evidence="1">
    <location>
        <begin position="35"/>
        <end position="54"/>
    </location>
</feature>
<dbReference type="RefSeq" id="WP_317330434.1">
    <property type="nucleotide sequence ID" value="NZ_JAWJZA010000026.1"/>
</dbReference>
<name>A0ABU3ZAZ3_9FIRM</name>
<evidence type="ECO:0000313" key="3">
    <source>
        <dbReference type="EMBL" id="MDV5089065.1"/>
    </source>
</evidence>
<evidence type="ECO:0000313" key="4">
    <source>
        <dbReference type="Proteomes" id="UP001272515"/>
    </source>
</evidence>
<dbReference type="Pfam" id="PF05232">
    <property type="entry name" value="BTP"/>
    <property type="match status" value="2"/>
</dbReference>
<keyword evidence="1" id="KW-0812">Transmembrane</keyword>
<accession>A0ABU3ZAZ3</accession>
<dbReference type="EMBL" id="JAWJZB010000011">
    <property type="protein sequence ID" value="MDV5089065.1"/>
    <property type="molecule type" value="Genomic_DNA"/>
</dbReference>
<protein>
    <submittedName>
        <fullName evidence="3">PACE efflux transporter</fullName>
    </submittedName>
</protein>
<dbReference type="Proteomes" id="UP001272515">
    <property type="component" value="Unassembled WGS sequence"/>
</dbReference>
<comment type="caution">
    <text evidence="3">The sequence shown here is derived from an EMBL/GenBank/DDBJ whole genome shotgun (WGS) entry which is preliminary data.</text>
</comment>
<feature type="transmembrane region" description="Helical" evidence="1">
    <location>
        <begin position="109"/>
        <end position="126"/>
    </location>
</feature>
<keyword evidence="1" id="KW-1133">Transmembrane helix</keyword>
<proteinExistence type="predicted"/>
<feature type="domain" description="Chlorhexidine efflux transporter" evidence="2">
    <location>
        <begin position="69"/>
        <end position="132"/>
    </location>
</feature>